<dbReference type="GO" id="GO:0007605">
    <property type="term" value="P:sensory perception of sound"/>
    <property type="evidence" value="ECO:0007669"/>
    <property type="project" value="UniProtKB-ARBA"/>
</dbReference>
<organism evidence="7 8">
    <name type="scientific">Rhynchophorus ferrugineus</name>
    <name type="common">Red palm weevil</name>
    <name type="synonym">Curculio ferrugineus</name>
    <dbReference type="NCBI Taxonomy" id="354439"/>
    <lineage>
        <taxon>Eukaryota</taxon>
        <taxon>Metazoa</taxon>
        <taxon>Ecdysozoa</taxon>
        <taxon>Arthropoda</taxon>
        <taxon>Hexapoda</taxon>
        <taxon>Insecta</taxon>
        <taxon>Pterygota</taxon>
        <taxon>Neoptera</taxon>
        <taxon>Endopterygota</taxon>
        <taxon>Coleoptera</taxon>
        <taxon>Polyphaga</taxon>
        <taxon>Cucujiformia</taxon>
        <taxon>Curculionidae</taxon>
        <taxon>Dryophthorinae</taxon>
        <taxon>Rhynchophorus</taxon>
    </lineage>
</organism>
<keyword evidence="5 6" id="KW-0472">Membrane</keyword>
<comment type="caution">
    <text evidence="7">The sequence shown here is derived from an EMBL/GenBank/DDBJ whole genome shotgun (WGS) entry which is preliminary data.</text>
</comment>
<evidence type="ECO:0000256" key="3">
    <source>
        <dbReference type="ARBA" id="ARBA00022692"/>
    </source>
</evidence>
<dbReference type="PANTHER" id="PTHR31548">
    <property type="entry name" value="CLARIN"/>
    <property type="match status" value="1"/>
</dbReference>
<dbReference type="GO" id="GO:0016020">
    <property type="term" value="C:membrane"/>
    <property type="evidence" value="ECO:0007669"/>
    <property type="project" value="UniProtKB-SubCell"/>
</dbReference>
<evidence type="ECO:0000313" key="7">
    <source>
        <dbReference type="EMBL" id="KAF7282239.1"/>
    </source>
</evidence>
<dbReference type="EMBL" id="JAACXV010000183">
    <property type="protein sequence ID" value="KAF7282239.1"/>
    <property type="molecule type" value="Genomic_DNA"/>
</dbReference>
<dbReference type="InterPro" id="IPR026748">
    <property type="entry name" value="Clarin"/>
</dbReference>
<feature type="transmembrane region" description="Helical" evidence="6">
    <location>
        <begin position="7"/>
        <end position="25"/>
    </location>
</feature>
<reference evidence="7" key="1">
    <citation type="submission" date="2020-08" db="EMBL/GenBank/DDBJ databases">
        <title>Genome sequencing and assembly of the red palm weevil Rhynchophorus ferrugineus.</title>
        <authorList>
            <person name="Dias G.B."/>
            <person name="Bergman C.M."/>
            <person name="Manee M."/>
        </authorList>
    </citation>
    <scope>NUCLEOTIDE SEQUENCE</scope>
    <source>
        <strain evidence="7">AA-2017</strain>
        <tissue evidence="7">Whole larva</tissue>
    </source>
</reference>
<keyword evidence="4 6" id="KW-1133">Transmembrane helix</keyword>
<keyword evidence="3 6" id="KW-0812">Transmembrane</keyword>
<dbReference type="Proteomes" id="UP000625711">
    <property type="component" value="Unassembled WGS sequence"/>
</dbReference>
<sequence>MATTNRFYILVVSVISGVAAIFHVLSLSTEYWVSGRIFELHSDNPKSSINYGLFKGNYARDLSTYEIYEVQMTCSFKNNICILLCGDEDYKKETLNKLISNNLRGADVDFIFPCYSTSSYSQDFLVSKKNIKSSNNNYNNVQSKYFINAAVWLCTVICLAIATFLGLTSSALSFYNIIGDGTQFYLSVGSLFFYNGLAFVFTLLYIIFWGTLYNLTIFHNVGLPDTLIGLMTSDRNAFLGYSYWISFIPLVLYGSNIGILYYRVYLNGKDSKYKTVYLEDPTNQNIYLN</sequence>
<evidence type="ECO:0000256" key="5">
    <source>
        <dbReference type="ARBA" id="ARBA00023136"/>
    </source>
</evidence>
<evidence type="ECO:0000256" key="1">
    <source>
        <dbReference type="ARBA" id="ARBA00004141"/>
    </source>
</evidence>
<comment type="similarity">
    <text evidence="2">Belongs to the clarin family.</text>
</comment>
<dbReference type="PANTHER" id="PTHR31548:SF6">
    <property type="entry name" value="AGAP002756-PA"/>
    <property type="match status" value="1"/>
</dbReference>
<evidence type="ECO:0000313" key="8">
    <source>
        <dbReference type="Proteomes" id="UP000625711"/>
    </source>
</evidence>
<feature type="transmembrane region" description="Helical" evidence="6">
    <location>
        <begin position="241"/>
        <end position="262"/>
    </location>
</feature>
<accession>A0A834ML01</accession>
<dbReference type="AlphaFoldDB" id="A0A834ML01"/>
<feature type="transmembrane region" description="Helical" evidence="6">
    <location>
        <begin position="184"/>
        <end position="208"/>
    </location>
</feature>
<comment type="subcellular location">
    <subcellularLocation>
        <location evidence="1">Membrane</location>
        <topology evidence="1">Multi-pass membrane protein</topology>
    </subcellularLocation>
</comment>
<gene>
    <name evidence="7" type="ORF">GWI33_003037</name>
</gene>
<name>A0A834ML01_RHYFE</name>
<evidence type="ECO:0000256" key="6">
    <source>
        <dbReference type="SAM" id="Phobius"/>
    </source>
</evidence>
<keyword evidence="8" id="KW-1185">Reference proteome</keyword>
<proteinExistence type="inferred from homology"/>
<feature type="transmembrane region" description="Helical" evidence="6">
    <location>
        <begin position="145"/>
        <end position="172"/>
    </location>
</feature>
<evidence type="ECO:0000256" key="2">
    <source>
        <dbReference type="ARBA" id="ARBA00005787"/>
    </source>
</evidence>
<protein>
    <submittedName>
        <fullName evidence="7">Uncharacterized protein</fullName>
    </submittedName>
</protein>
<evidence type="ECO:0000256" key="4">
    <source>
        <dbReference type="ARBA" id="ARBA00022989"/>
    </source>
</evidence>
<dbReference type="OrthoDB" id="6432214at2759"/>